<keyword evidence="3" id="KW-1185">Reference proteome</keyword>
<proteinExistence type="predicted"/>
<accession>A0A0M7AE71</accession>
<evidence type="ECO:0000313" key="2">
    <source>
        <dbReference type="EMBL" id="CTQ72917.1"/>
    </source>
</evidence>
<name>A0A0M7AE71_9HYPH</name>
<evidence type="ECO:0000256" key="1">
    <source>
        <dbReference type="SAM" id="MobiDB-lite"/>
    </source>
</evidence>
<dbReference type="Proteomes" id="UP000053235">
    <property type="component" value="Unassembled WGS sequence"/>
</dbReference>
<gene>
    <name evidence="2" type="ORF">LAX5112_03365</name>
</gene>
<feature type="region of interest" description="Disordered" evidence="1">
    <location>
        <begin position="1"/>
        <end position="25"/>
    </location>
</feature>
<reference evidence="3" key="1">
    <citation type="submission" date="2015-07" db="EMBL/GenBank/DDBJ databases">
        <authorList>
            <person name="Rodrigo-Torres Lidia"/>
            <person name="Arahal R.David."/>
        </authorList>
    </citation>
    <scope>NUCLEOTIDE SEQUENCE [LARGE SCALE GENOMIC DNA]</scope>
    <source>
        <strain evidence="3">CECT 5112</strain>
    </source>
</reference>
<protein>
    <submittedName>
        <fullName evidence="2">Uncharacterized protein</fullName>
    </submittedName>
</protein>
<evidence type="ECO:0000313" key="3">
    <source>
        <dbReference type="Proteomes" id="UP000053235"/>
    </source>
</evidence>
<dbReference type="AlphaFoldDB" id="A0A0M7AE71"/>
<dbReference type="EMBL" id="CXWD01000013">
    <property type="protein sequence ID" value="CTQ72917.1"/>
    <property type="molecule type" value="Genomic_DNA"/>
</dbReference>
<sequence length="58" mass="6498">MSRPPVGDAKNSSVERTTVRSDPVSQQNLMPRLLCSFSTPKINEYKLPKSGELIYIFA</sequence>
<dbReference type="STRING" id="388408.LAX5112_03365"/>
<organism evidence="2 3">
    <name type="scientific">Roseibium alexandrii</name>
    <dbReference type="NCBI Taxonomy" id="388408"/>
    <lineage>
        <taxon>Bacteria</taxon>
        <taxon>Pseudomonadati</taxon>
        <taxon>Pseudomonadota</taxon>
        <taxon>Alphaproteobacteria</taxon>
        <taxon>Hyphomicrobiales</taxon>
        <taxon>Stappiaceae</taxon>
        <taxon>Roseibium</taxon>
    </lineage>
</organism>